<proteinExistence type="inferred from homology"/>
<dbReference type="GO" id="GO:0008270">
    <property type="term" value="F:zinc ion binding"/>
    <property type="evidence" value="ECO:0007669"/>
    <property type="project" value="UniProtKB-KW"/>
</dbReference>
<dbReference type="PANTHER" id="PTHR47442">
    <property type="entry name" value="MYND-TYPE ZINC FINGER PROTEIN MUB1"/>
    <property type="match status" value="1"/>
</dbReference>
<feature type="compositionally biased region" description="Low complexity" evidence="8">
    <location>
        <begin position="148"/>
        <end position="204"/>
    </location>
</feature>
<evidence type="ECO:0000256" key="8">
    <source>
        <dbReference type="SAM" id="MobiDB-lite"/>
    </source>
</evidence>
<name>A0A1Q2YLS9_9ASCO</name>
<reference evidence="10 11" key="1">
    <citation type="submission" date="2016-08" db="EMBL/GenBank/DDBJ databases">
        <title>Whole genome shotgun sequence of Pichia membranifaciens KS47-1.</title>
        <authorList>
            <person name="Konishi M."/>
            <person name="Ishida M."/>
            <person name="Arakawa T."/>
            <person name="Kato Y."/>
            <person name="Horiuchi J."/>
        </authorList>
    </citation>
    <scope>NUCLEOTIDE SEQUENCE [LARGE SCALE GENOMIC DNA]</scope>
    <source>
        <strain evidence="10 11">KS47-1</strain>
    </source>
</reference>
<dbReference type="Gene3D" id="6.10.140.2220">
    <property type="match status" value="1"/>
</dbReference>
<dbReference type="GO" id="GO:1990304">
    <property type="term" value="C:MUB1-RAD6-UBR2 ubiquitin ligase complex"/>
    <property type="evidence" value="ECO:0007669"/>
    <property type="project" value="TreeGrafter"/>
</dbReference>
<feature type="compositionally biased region" description="Low complexity" evidence="8">
    <location>
        <begin position="731"/>
        <end position="748"/>
    </location>
</feature>
<comment type="similarity">
    <text evidence="2">Belongs to the MUB1/samB family.</text>
</comment>
<evidence type="ECO:0000256" key="7">
    <source>
        <dbReference type="PROSITE-ProRule" id="PRU00134"/>
    </source>
</evidence>
<dbReference type="GO" id="GO:0007163">
    <property type="term" value="P:establishment or maintenance of cell polarity"/>
    <property type="evidence" value="ECO:0007669"/>
    <property type="project" value="TreeGrafter"/>
</dbReference>
<feature type="region of interest" description="Disordered" evidence="8">
    <location>
        <begin position="665"/>
        <end position="719"/>
    </location>
</feature>
<dbReference type="SUPFAM" id="SSF144232">
    <property type="entry name" value="HIT/MYND zinc finger-like"/>
    <property type="match status" value="1"/>
</dbReference>
<dbReference type="GO" id="GO:0006511">
    <property type="term" value="P:ubiquitin-dependent protein catabolic process"/>
    <property type="evidence" value="ECO:0007669"/>
    <property type="project" value="TreeGrafter"/>
</dbReference>
<evidence type="ECO:0000256" key="3">
    <source>
        <dbReference type="ARBA" id="ARBA00022490"/>
    </source>
</evidence>
<keyword evidence="11" id="KW-1185">Reference proteome</keyword>
<dbReference type="PROSITE" id="PS50865">
    <property type="entry name" value="ZF_MYND_2"/>
    <property type="match status" value="1"/>
</dbReference>
<dbReference type="InterPro" id="IPR011989">
    <property type="entry name" value="ARM-like"/>
</dbReference>
<dbReference type="Proteomes" id="UP000186136">
    <property type="component" value="Unassembled WGS sequence"/>
</dbReference>
<evidence type="ECO:0000259" key="9">
    <source>
        <dbReference type="PROSITE" id="PS50865"/>
    </source>
</evidence>
<keyword evidence="6" id="KW-0862">Zinc</keyword>
<sequence length="812" mass="90668">MKGPNGKSVLLNRATVSISSTIYDRRALDCTDDKALVNSLNHLTFLTSSSVKVRDAMIQDGAIERLVGILYECRDPKNDTDSIMFAWKWVLSLQCLVLAGTRGSEKMRKKLVDAGIIPILATILDNHFLTKKNAVKNDMNSLETRSTNNFESGLSGNSGGNNINNSNDNSNSHNSDNGGSTDDNNNSNNNNNNNNNNETSNANDFTQSLEGSDVIINDDMNDSEIANVFREVRTVVGHADEVILDAQDEIEKFLKVNNDQHEPTHPTSLLYEEEIELLNVVELVKCFQKLGNCSLNEDVSRLMNDNFKSVMTDSILANELTQRLELSNILSTSSNPFDCLADNSKHSNPLSHTVPRSFENGLILPATDDVIWSLQLLAFISKYTYLRHSLSNTYLINGLSFRSRNNPPPLEVDSTSIDLDEFMTDLNDDPLLASSFDIQRPSEFDNTNLRLNLKFNQPLIITKQEERLLRLKNMSDDDDKGIVEDYLKIIRTDDHLEKIKYLEKIRLNSVRLKHESLGKLRKKNKLIYRNKLKDYAAKWDYDEAWNEFETPLDTSELIDREIQPFVTLNIFPLVERFTVKTWFQEDICYWAAVVVRNANRKDEKMGGRRQCANFNCGIWEDHPKQFSKCRRCKRAKYCSRNCQTKAWVFHKHWCVPAIAPNSMNNNNVSPASSEHPHSHDHALTPITTHTQGNTQGSSSAGTATTVPSGSSVGPQTLTSTDFSVSVSGIASTESGVGSRGTGSSRVEGASQTFSENRHNLSGDPNSAAANGINGNNGNNDNNNNNNNDSNSNSNSNNGVNYYGSSSSNYEEP</sequence>
<dbReference type="EMBL" id="BDGI01000174">
    <property type="protein sequence ID" value="GAV30323.1"/>
    <property type="molecule type" value="Genomic_DNA"/>
</dbReference>
<dbReference type="SUPFAM" id="SSF48371">
    <property type="entry name" value="ARM repeat"/>
    <property type="match status" value="1"/>
</dbReference>
<evidence type="ECO:0000256" key="2">
    <source>
        <dbReference type="ARBA" id="ARBA00010655"/>
    </source>
</evidence>
<dbReference type="InterPro" id="IPR002893">
    <property type="entry name" value="Znf_MYND"/>
</dbReference>
<feature type="region of interest" description="Disordered" evidence="8">
    <location>
        <begin position="731"/>
        <end position="812"/>
    </location>
</feature>
<organism evidence="10 11">
    <name type="scientific">Pichia membranifaciens</name>
    <dbReference type="NCBI Taxonomy" id="4926"/>
    <lineage>
        <taxon>Eukaryota</taxon>
        <taxon>Fungi</taxon>
        <taxon>Dikarya</taxon>
        <taxon>Ascomycota</taxon>
        <taxon>Saccharomycotina</taxon>
        <taxon>Pichiomycetes</taxon>
        <taxon>Pichiales</taxon>
        <taxon>Pichiaceae</taxon>
        <taxon>Pichia</taxon>
    </lineage>
</organism>
<keyword evidence="3" id="KW-0963">Cytoplasm</keyword>
<feature type="region of interest" description="Disordered" evidence="8">
    <location>
        <begin position="146"/>
        <end position="205"/>
    </location>
</feature>
<evidence type="ECO:0000256" key="1">
    <source>
        <dbReference type="ARBA" id="ARBA00004496"/>
    </source>
</evidence>
<dbReference type="AlphaFoldDB" id="A0A1Q2YLS9"/>
<keyword evidence="5 7" id="KW-0863">Zinc-finger</keyword>
<evidence type="ECO:0000313" key="10">
    <source>
        <dbReference type="EMBL" id="GAV30323.1"/>
    </source>
</evidence>
<feature type="domain" description="MYND-type" evidence="9">
    <location>
        <begin position="613"/>
        <end position="654"/>
    </location>
</feature>
<evidence type="ECO:0000256" key="5">
    <source>
        <dbReference type="ARBA" id="ARBA00022771"/>
    </source>
</evidence>
<dbReference type="InterPro" id="IPR051664">
    <property type="entry name" value="MYND-type_zinc_finger"/>
</dbReference>
<protein>
    <recommendedName>
        <fullName evidence="9">MYND-type domain-containing protein</fullName>
    </recommendedName>
</protein>
<evidence type="ECO:0000313" key="11">
    <source>
        <dbReference type="Proteomes" id="UP000186136"/>
    </source>
</evidence>
<dbReference type="OrthoDB" id="5594178at2759"/>
<keyword evidence="4" id="KW-0479">Metal-binding</keyword>
<gene>
    <name evidence="10" type="ORF">PMKS-003834</name>
</gene>
<dbReference type="InterPro" id="IPR016024">
    <property type="entry name" value="ARM-type_fold"/>
</dbReference>
<feature type="compositionally biased region" description="Low complexity" evidence="8">
    <location>
        <begin position="690"/>
        <end position="713"/>
    </location>
</feature>
<dbReference type="Gene3D" id="1.25.10.10">
    <property type="entry name" value="Leucine-rich Repeat Variant"/>
    <property type="match status" value="1"/>
</dbReference>
<feature type="compositionally biased region" description="Low complexity" evidence="8">
    <location>
        <begin position="765"/>
        <end position="812"/>
    </location>
</feature>
<evidence type="ECO:0000256" key="6">
    <source>
        <dbReference type="ARBA" id="ARBA00022833"/>
    </source>
</evidence>
<dbReference type="Pfam" id="PF01753">
    <property type="entry name" value="zf-MYND"/>
    <property type="match status" value="1"/>
</dbReference>
<dbReference type="PANTHER" id="PTHR47442:SF1">
    <property type="entry name" value="MYND-TYPE ZINC FINGER PROTEIN MUB1"/>
    <property type="match status" value="1"/>
</dbReference>
<evidence type="ECO:0000256" key="4">
    <source>
        <dbReference type="ARBA" id="ARBA00022723"/>
    </source>
</evidence>
<accession>A0A1Q2YLS9</accession>
<comment type="caution">
    <text evidence="10">The sequence shown here is derived from an EMBL/GenBank/DDBJ whole genome shotgun (WGS) entry which is preliminary data.</text>
</comment>
<comment type="subcellular location">
    <subcellularLocation>
        <location evidence="1">Cytoplasm</location>
    </subcellularLocation>
</comment>
<dbReference type="GO" id="GO:0005737">
    <property type="term" value="C:cytoplasm"/>
    <property type="evidence" value="ECO:0007669"/>
    <property type="project" value="UniProtKB-SubCell"/>
</dbReference>